<dbReference type="InterPro" id="IPR009018">
    <property type="entry name" value="Signal_recog_particle_SRP9/14"/>
</dbReference>
<dbReference type="InParanoid" id="A0A177CVI6"/>
<evidence type="ECO:0000256" key="2">
    <source>
        <dbReference type="ARBA" id="ARBA00010349"/>
    </source>
</evidence>
<dbReference type="GeneID" id="28757289"/>
<evidence type="ECO:0000256" key="3">
    <source>
        <dbReference type="ARBA" id="ARBA00022490"/>
    </source>
</evidence>
<evidence type="ECO:0000256" key="8">
    <source>
        <dbReference type="SAM" id="MobiDB-lite"/>
    </source>
</evidence>
<dbReference type="GO" id="GO:0005786">
    <property type="term" value="C:signal recognition particle, endoplasmic reticulum targeting"/>
    <property type="evidence" value="ECO:0007669"/>
    <property type="project" value="UniProtKB-UniRule"/>
</dbReference>
<dbReference type="SUPFAM" id="SSF54762">
    <property type="entry name" value="Signal recognition particle alu RNA binding heterodimer, SRP9/14"/>
    <property type="match status" value="1"/>
</dbReference>
<comment type="subcellular location">
    <subcellularLocation>
        <location evidence="1 7">Cytoplasm</location>
    </subcellularLocation>
</comment>
<comment type="similarity">
    <text evidence="2 7">Belongs to the SRP14 family.</text>
</comment>
<feature type="region of interest" description="Disordered" evidence="8">
    <location>
        <begin position="120"/>
        <end position="146"/>
    </location>
</feature>
<keyword evidence="4 7" id="KW-0694">RNA-binding</keyword>
<name>A0A177CVI6_9PLEO</name>
<evidence type="ECO:0000256" key="5">
    <source>
        <dbReference type="ARBA" id="ARBA00023135"/>
    </source>
</evidence>
<proteinExistence type="inferred from homology"/>
<evidence type="ECO:0000313" key="10">
    <source>
        <dbReference type="Proteomes" id="UP000077069"/>
    </source>
</evidence>
<feature type="compositionally biased region" description="Basic and acidic residues" evidence="8">
    <location>
        <begin position="51"/>
        <end position="61"/>
    </location>
</feature>
<evidence type="ECO:0000256" key="6">
    <source>
        <dbReference type="ARBA" id="ARBA00023274"/>
    </source>
</evidence>
<dbReference type="GO" id="GO:0030942">
    <property type="term" value="F:endoplasmic reticulum signal peptide binding"/>
    <property type="evidence" value="ECO:0007669"/>
    <property type="project" value="UniProtKB-UniRule"/>
</dbReference>
<keyword evidence="6 7" id="KW-0687">Ribonucleoprotein</keyword>
<dbReference type="RefSeq" id="XP_018041621.1">
    <property type="nucleotide sequence ID" value="XM_018173803.1"/>
</dbReference>
<accession>A0A177CVI6</accession>
<dbReference type="STRING" id="1460663.A0A177CVI6"/>
<dbReference type="GO" id="GO:0008312">
    <property type="term" value="F:7S RNA binding"/>
    <property type="evidence" value="ECO:0007669"/>
    <property type="project" value="UniProtKB-UniRule"/>
</dbReference>
<dbReference type="AlphaFoldDB" id="A0A177CVI6"/>
<dbReference type="Gene3D" id="3.30.720.10">
    <property type="entry name" value="Signal recognition particle alu RNA binding heterodimer, srp9/1"/>
    <property type="match status" value="1"/>
</dbReference>
<dbReference type="InterPro" id="IPR003210">
    <property type="entry name" value="Signal_recog_particle_SRP14"/>
</dbReference>
<evidence type="ECO:0000313" key="9">
    <source>
        <dbReference type="EMBL" id="OAG11256.1"/>
    </source>
</evidence>
<feature type="compositionally biased region" description="Polar residues" evidence="8">
    <location>
        <begin position="39"/>
        <end position="49"/>
    </location>
</feature>
<dbReference type="PANTHER" id="PTHR12013">
    <property type="entry name" value="SIGNAL RECOGNITION PARTICLE 14 KD PROTEIN"/>
    <property type="match status" value="1"/>
</dbReference>
<sequence length="146" mass="16563">MGREHLTNDEFFAQLNNLFEYNRNKGHGSVYLSQKRLTFDTESQPQTPTKVADDPLWDTHPKNPLPILVRAHNNKSSKLHGKSNGTDRKAIDKIVISTVVQPEKLDAFFVQYVEACKAGMSGLKKRDRRGKKDKKKKRKGAAETKG</sequence>
<gene>
    <name evidence="9" type="ORF">CC84DRAFT_1078518</name>
</gene>
<dbReference type="GO" id="GO:0006614">
    <property type="term" value="P:SRP-dependent cotranslational protein targeting to membrane"/>
    <property type="evidence" value="ECO:0007669"/>
    <property type="project" value="UniProtKB-UniRule"/>
</dbReference>
<feature type="region of interest" description="Disordered" evidence="8">
    <location>
        <begin position="39"/>
        <end position="64"/>
    </location>
</feature>
<dbReference type="Pfam" id="PF02290">
    <property type="entry name" value="SRP14"/>
    <property type="match status" value="1"/>
</dbReference>
<dbReference type="Proteomes" id="UP000077069">
    <property type="component" value="Unassembled WGS sequence"/>
</dbReference>
<comment type="subunit">
    <text evidence="7">Component of a fungal signal recognition particle (SRP) complex that consists of a 7SL RNA molecule (scR1) and at least six protein subunits: SRP72, SRP68, SRP54, SEC65, SRP21 and SRP14.</text>
</comment>
<feature type="compositionally biased region" description="Basic residues" evidence="8">
    <location>
        <begin position="123"/>
        <end position="139"/>
    </location>
</feature>
<evidence type="ECO:0000256" key="4">
    <source>
        <dbReference type="ARBA" id="ARBA00022884"/>
    </source>
</evidence>
<evidence type="ECO:0000256" key="7">
    <source>
        <dbReference type="RuleBase" id="RU368100"/>
    </source>
</evidence>
<reference evidence="9 10" key="1">
    <citation type="submission" date="2016-05" db="EMBL/GenBank/DDBJ databases">
        <title>Comparative analysis of secretome profiles of manganese(II)-oxidizing ascomycete fungi.</title>
        <authorList>
            <consortium name="DOE Joint Genome Institute"/>
            <person name="Zeiner C.A."/>
            <person name="Purvine S.O."/>
            <person name="Zink E.M."/>
            <person name="Wu S."/>
            <person name="Pasa-Tolic L."/>
            <person name="Chaput D.L."/>
            <person name="Haridas S."/>
            <person name="Grigoriev I.V."/>
            <person name="Santelli C.M."/>
            <person name="Hansel C.M."/>
        </authorList>
    </citation>
    <scope>NUCLEOTIDE SEQUENCE [LARGE SCALE GENOMIC DNA]</scope>
    <source>
        <strain evidence="9 10">AP3s5-JAC2a</strain>
    </source>
</reference>
<keyword evidence="10" id="KW-1185">Reference proteome</keyword>
<evidence type="ECO:0000256" key="1">
    <source>
        <dbReference type="ARBA" id="ARBA00004496"/>
    </source>
</evidence>
<comment type="function">
    <text evidence="7">Component of the signal recognition particle (SRP) complex, a ribonucleoprotein complex that mediates the cotranslational targeting of secretory and membrane proteins to the endoplasmic reticulum (ER).</text>
</comment>
<protein>
    <recommendedName>
        <fullName evidence="7">Signal recognition particle subunit SRP14</fullName>
    </recommendedName>
    <alternativeName>
        <fullName evidence="7">Signal recognition particle 14 kDa protein</fullName>
    </alternativeName>
</protein>
<keyword evidence="5 7" id="KW-0733">Signal recognition particle</keyword>
<keyword evidence="3 7" id="KW-0963">Cytoplasm</keyword>
<organism evidence="9 10">
    <name type="scientific">Paraphaeosphaeria sporulosa</name>
    <dbReference type="NCBI Taxonomy" id="1460663"/>
    <lineage>
        <taxon>Eukaryota</taxon>
        <taxon>Fungi</taxon>
        <taxon>Dikarya</taxon>
        <taxon>Ascomycota</taxon>
        <taxon>Pezizomycotina</taxon>
        <taxon>Dothideomycetes</taxon>
        <taxon>Pleosporomycetidae</taxon>
        <taxon>Pleosporales</taxon>
        <taxon>Massarineae</taxon>
        <taxon>Didymosphaeriaceae</taxon>
        <taxon>Paraphaeosphaeria</taxon>
    </lineage>
</organism>
<dbReference type="OrthoDB" id="19209at2759"/>
<dbReference type="EMBL" id="KV441548">
    <property type="protein sequence ID" value="OAG11256.1"/>
    <property type="molecule type" value="Genomic_DNA"/>
</dbReference>